<accession>A0ABP1AQI2</accession>
<keyword evidence="5" id="KW-0067">ATP-binding</keyword>
<evidence type="ECO:0000256" key="7">
    <source>
        <dbReference type="ARBA" id="ARBA00023146"/>
    </source>
</evidence>
<dbReference type="SUPFAM" id="SSF55681">
    <property type="entry name" value="Class II aaRS and biotin synthetases"/>
    <property type="match status" value="1"/>
</dbReference>
<dbReference type="HAMAP" id="MF_00255">
    <property type="entry name" value="Gly_tRNA_synth_beta"/>
    <property type="match status" value="1"/>
</dbReference>
<dbReference type="InterPro" id="IPR002310">
    <property type="entry name" value="Gly-tRNA_ligase_asu"/>
</dbReference>
<evidence type="ECO:0000256" key="8">
    <source>
        <dbReference type="ARBA" id="ARBA00047937"/>
    </source>
</evidence>
<reference evidence="9" key="1">
    <citation type="submission" date="2024-03" db="EMBL/GenBank/DDBJ databases">
        <authorList>
            <consortium name="ELIXIR-Norway"/>
            <consortium name="Elixir Norway"/>
        </authorList>
    </citation>
    <scope>NUCLEOTIDE SEQUENCE</scope>
</reference>
<dbReference type="InterPro" id="IPR045864">
    <property type="entry name" value="aa-tRNA-synth_II/BPL/LPL"/>
</dbReference>
<dbReference type="SUPFAM" id="SSF109604">
    <property type="entry name" value="HD-domain/PDEase-like"/>
    <property type="match status" value="1"/>
</dbReference>
<evidence type="ECO:0000256" key="4">
    <source>
        <dbReference type="ARBA" id="ARBA00022741"/>
    </source>
</evidence>
<dbReference type="Pfam" id="PF02092">
    <property type="entry name" value="tRNA_synt_2f"/>
    <property type="match status" value="1"/>
</dbReference>
<evidence type="ECO:0000256" key="6">
    <source>
        <dbReference type="ARBA" id="ARBA00022917"/>
    </source>
</evidence>
<comment type="similarity">
    <text evidence="1">Belongs to the class-II aminoacyl-tRNA synthetase family.</text>
</comment>
<dbReference type="HAMAP" id="MF_00254">
    <property type="entry name" value="Gly_tRNA_synth_alpha"/>
    <property type="match status" value="1"/>
</dbReference>
<dbReference type="EC" id="6.1.1.14" evidence="2"/>
<keyword evidence="3" id="KW-0436">Ligase</keyword>
<dbReference type="InterPro" id="IPR006194">
    <property type="entry name" value="Gly-tRNA-synth_heterodimer"/>
</dbReference>
<organism evidence="9 10">
    <name type="scientific">Sphagnum jensenii</name>
    <dbReference type="NCBI Taxonomy" id="128206"/>
    <lineage>
        <taxon>Eukaryota</taxon>
        <taxon>Viridiplantae</taxon>
        <taxon>Streptophyta</taxon>
        <taxon>Embryophyta</taxon>
        <taxon>Bryophyta</taxon>
        <taxon>Sphagnophytina</taxon>
        <taxon>Sphagnopsida</taxon>
        <taxon>Sphagnales</taxon>
        <taxon>Sphagnaceae</taxon>
        <taxon>Sphagnum</taxon>
    </lineage>
</organism>
<dbReference type="InterPro" id="IPR015944">
    <property type="entry name" value="Gly-tRNA-synth_bsu"/>
</dbReference>
<dbReference type="NCBIfam" id="TIGR00388">
    <property type="entry name" value="glyQ"/>
    <property type="match status" value="1"/>
</dbReference>
<dbReference type="CDD" id="cd00733">
    <property type="entry name" value="GlyRS_alpha_core"/>
    <property type="match status" value="1"/>
</dbReference>
<keyword evidence="6" id="KW-0648">Protein biosynthesis</keyword>
<sequence length="1104" mass="120859">MASRALGCLLGKSAPPPAVVISSSLRSMHQGGVRKGNGLSSKRAFSWTFFFPAAQQQHIQCFITTTSAASFQPQAELKKSPAAAAAGAPLQMQEPKNATMVGSNVPSFQQAIHRLQDYWASIGCAVMQSSNTEVGAGTMNPATFLRVLGPEPWNVAYVEPSVRPDDSRYGDNPNRLQCHTQFQVILKPDPGNSQELYLGSLAALGVDIKAHDVRFVEDNWESPVLGAWGLGWEVWVDGMEITQFTYFQQARSMPLLPVSVEITYGLERILMSLEGVDHFKKIQYAPGITYGELFLENEREMSAYNLKYADVGRLQQRFELYDAEAQSLLSQNLAIPAYDHVLKMSHVFNILDARGAVGVTERARFFGRMRMLARQCAQLWVETREKLGFPLGVWEEPAFLQHLPETIKQALLLTDAPRTFVLEIGSEELPPQDVVNAVSQLEAAVPLFLMAKRLQYSSLSVHGTPRRLVVLIKQLVVRQEDSEREVRGPPASKAFDAEGKPTKAAEGFCRKNGVQLGDMFVKTDGKTEYVFAVVKEQGKQSVQVLAEELPTILGNLSFPKTMRWNSQAAYSRPLRWLLALHGDVVVPFNYAGVLSGRSSRVLRNSLQPTIQVARAEDYEDATKQAGIVISMQERKEAIWAKGNSLAATVHGCIPAEAQGSLLEEVANLVESPVPLLGHFDEAFLKLPADVLTTVMRKHQRYFPVVDVTNGQLLPAFIAVANGKIEEAVVRKGNEAVLRARYEDAKFFYEADTAKSLADFRPLLQGITFQEKLGSMLDKSKRVESMVQQLGTALAVNNASLATAQKAAPLAVTDLATAMVKEFTSLVGVMGRHYALREGQSLDVADAIFESTLPRFAGDSLPTTDAGILLAVADRLDSLVGLFAVGCQPTAAADPFGLRRSAYALVQALVGNNKDLDLAMALQVAANVQPLPVSDTTLEEVLSFVTRRLEQLLVDGGANVEYVRSVLSERGTLPTLAACSVAQMEDLAKGEALSQVVAAYARPTRIVRGKELDSSWQVDEALFTVPEESTLFRAYKLTASQLHPGICMDVFVEASQALIEPLEAFFANVFVMAEEEDLRKNRLALLASIADLPRGIADLSVLPGF</sequence>
<evidence type="ECO:0000313" key="10">
    <source>
        <dbReference type="Proteomes" id="UP001497522"/>
    </source>
</evidence>
<name>A0ABP1AQI2_9BRYO</name>
<proteinExistence type="inferred from homology"/>
<protein>
    <recommendedName>
        <fullName evidence="2">glycine--tRNA ligase</fullName>
        <ecNumber evidence="2">6.1.1.14</ecNumber>
    </recommendedName>
</protein>
<dbReference type="PRINTS" id="PR01044">
    <property type="entry name" value="TRNASYNTHGA"/>
</dbReference>
<keyword evidence="7" id="KW-0030">Aminoacyl-tRNA synthetase</keyword>
<dbReference type="PANTHER" id="PTHR30075:SF2">
    <property type="entry name" value="GLYCINE--TRNA LIGASE, CHLOROPLASTIC_MITOCHONDRIAL 2"/>
    <property type="match status" value="1"/>
</dbReference>
<keyword evidence="10" id="KW-1185">Reference proteome</keyword>
<dbReference type="NCBIfam" id="TIGR00211">
    <property type="entry name" value="glyS"/>
    <property type="match status" value="1"/>
</dbReference>
<dbReference type="PROSITE" id="PS50861">
    <property type="entry name" value="AA_TRNA_LIGASE_II_GLYAB"/>
    <property type="match status" value="2"/>
</dbReference>
<gene>
    <name evidence="9" type="ORF">CSSPJE1EN2_LOCUS7810</name>
</gene>
<evidence type="ECO:0000256" key="3">
    <source>
        <dbReference type="ARBA" id="ARBA00022598"/>
    </source>
</evidence>
<dbReference type="Proteomes" id="UP001497522">
    <property type="component" value="Chromosome 14"/>
</dbReference>
<evidence type="ECO:0000256" key="1">
    <source>
        <dbReference type="ARBA" id="ARBA00008226"/>
    </source>
</evidence>
<dbReference type="Gene3D" id="1.20.58.180">
    <property type="entry name" value="Class II aaRS and biotin synthetases, domain 2"/>
    <property type="match status" value="1"/>
</dbReference>
<dbReference type="PANTHER" id="PTHR30075">
    <property type="entry name" value="GLYCYL-TRNA SYNTHETASE"/>
    <property type="match status" value="1"/>
</dbReference>
<dbReference type="NCBIfam" id="NF006827">
    <property type="entry name" value="PRK09348.1"/>
    <property type="match status" value="1"/>
</dbReference>
<evidence type="ECO:0000256" key="5">
    <source>
        <dbReference type="ARBA" id="ARBA00022840"/>
    </source>
</evidence>
<dbReference type="EMBL" id="OZ023715">
    <property type="protein sequence ID" value="CAK9864815.1"/>
    <property type="molecule type" value="Genomic_DNA"/>
</dbReference>
<dbReference type="Pfam" id="PF02091">
    <property type="entry name" value="tRNA-synt_2e"/>
    <property type="match status" value="1"/>
</dbReference>
<comment type="catalytic activity">
    <reaction evidence="8">
        <text>tRNA(Gly) + glycine + ATP = glycyl-tRNA(Gly) + AMP + diphosphate</text>
        <dbReference type="Rhea" id="RHEA:16013"/>
        <dbReference type="Rhea" id="RHEA-COMP:9664"/>
        <dbReference type="Rhea" id="RHEA-COMP:9683"/>
        <dbReference type="ChEBI" id="CHEBI:30616"/>
        <dbReference type="ChEBI" id="CHEBI:33019"/>
        <dbReference type="ChEBI" id="CHEBI:57305"/>
        <dbReference type="ChEBI" id="CHEBI:78442"/>
        <dbReference type="ChEBI" id="CHEBI:78522"/>
        <dbReference type="ChEBI" id="CHEBI:456215"/>
        <dbReference type="EC" id="6.1.1.14"/>
    </reaction>
</comment>
<evidence type="ECO:0000313" key="9">
    <source>
        <dbReference type="EMBL" id="CAK9864815.1"/>
    </source>
</evidence>
<evidence type="ECO:0000256" key="2">
    <source>
        <dbReference type="ARBA" id="ARBA00012829"/>
    </source>
</evidence>
<keyword evidence="4" id="KW-0547">Nucleotide-binding</keyword>
<dbReference type="Gene3D" id="3.30.930.10">
    <property type="entry name" value="Bira Bifunctional Protein, Domain 2"/>
    <property type="match status" value="1"/>
</dbReference>